<sequence length="286" mass="30945">MMTLQVKWAGLAAAAVASLALMSAWPAEAKDWTSVTIATEGSYAPWNVTLPGGKLGGFEPELMQNLCARIKLECKLVAQDWDAMIPGLRTGKFDVLMDAIMITPEREKVIAFSRPYALTPGVFVATDGKLLAGLGTPADLLKLSGDPQADKAAVDRLRAALKGKTIGIQTGTAYTTFIVQNFKDIATIREYKKSPERDMDLLMGRIDVAFDDVSYFSSVLQQPENKALKFVGPKIGGTIWGPGEALAFRPDDAELKARFDTALTAALADGTVKRLSEKWFKVSVTP</sequence>
<dbReference type="AlphaFoldDB" id="A0A7Z2GN73"/>
<accession>A0A7Z2GN73</accession>
<dbReference type="PANTHER" id="PTHR35936">
    <property type="entry name" value="MEMBRANE-BOUND LYTIC MUREIN TRANSGLYCOSYLASE F"/>
    <property type="match status" value="1"/>
</dbReference>
<feature type="signal peptide" evidence="2">
    <location>
        <begin position="1"/>
        <end position="29"/>
    </location>
</feature>
<dbReference type="SMART" id="SM00062">
    <property type="entry name" value="PBPb"/>
    <property type="match status" value="1"/>
</dbReference>
<gene>
    <name evidence="4" type="ORF">FAZ98_16695</name>
</gene>
<proteinExistence type="predicted"/>
<protein>
    <submittedName>
        <fullName evidence="4">Transporter substrate-binding domain-containing protein</fullName>
    </submittedName>
</protein>
<feature type="domain" description="Solute-binding protein family 3/N-terminal" evidence="3">
    <location>
        <begin position="34"/>
        <end position="283"/>
    </location>
</feature>
<dbReference type="InterPro" id="IPR001638">
    <property type="entry name" value="Solute-binding_3/MltF_N"/>
</dbReference>
<evidence type="ECO:0000313" key="4">
    <source>
        <dbReference type="EMBL" id="QGZ64489.1"/>
    </source>
</evidence>
<dbReference type="Proteomes" id="UP000433577">
    <property type="component" value="Chromosome 2"/>
</dbReference>
<evidence type="ECO:0000259" key="3">
    <source>
        <dbReference type="SMART" id="SM00062"/>
    </source>
</evidence>
<dbReference type="CDD" id="cd13699">
    <property type="entry name" value="PBP2_OccT_like"/>
    <property type="match status" value="1"/>
</dbReference>
<reference evidence="4 5" key="1">
    <citation type="submission" date="2019-12" db="EMBL/GenBank/DDBJ databases">
        <title>Paraburkholderia acidiphila 7Q-K02 sp. nov and Paraburkholderia acidisoli DHF22 sp. nov., two strains isolated from forest soil.</title>
        <authorList>
            <person name="Gao Z."/>
            <person name="Qiu L."/>
        </authorList>
    </citation>
    <scope>NUCLEOTIDE SEQUENCE [LARGE SCALE GENOMIC DNA]</scope>
    <source>
        <strain evidence="4 5">DHF22</strain>
    </source>
</reference>
<dbReference type="EMBL" id="CP046914">
    <property type="protein sequence ID" value="QGZ64489.1"/>
    <property type="molecule type" value="Genomic_DNA"/>
</dbReference>
<evidence type="ECO:0000313" key="5">
    <source>
        <dbReference type="Proteomes" id="UP000433577"/>
    </source>
</evidence>
<name>A0A7Z2GN73_9BURK</name>
<dbReference type="Gene3D" id="3.40.190.10">
    <property type="entry name" value="Periplasmic binding protein-like II"/>
    <property type="match status" value="2"/>
</dbReference>
<dbReference type="SUPFAM" id="SSF53850">
    <property type="entry name" value="Periplasmic binding protein-like II"/>
    <property type="match status" value="1"/>
</dbReference>
<dbReference type="KEGG" id="pacs:FAZ98_16695"/>
<keyword evidence="1 2" id="KW-0732">Signal</keyword>
<dbReference type="PANTHER" id="PTHR35936:SF17">
    <property type="entry name" value="ARGININE-BINDING EXTRACELLULAR PROTEIN ARTP"/>
    <property type="match status" value="1"/>
</dbReference>
<evidence type="ECO:0000256" key="2">
    <source>
        <dbReference type="SAM" id="SignalP"/>
    </source>
</evidence>
<feature type="chain" id="PRO_5030755698" evidence="2">
    <location>
        <begin position="30"/>
        <end position="286"/>
    </location>
</feature>
<evidence type="ECO:0000256" key="1">
    <source>
        <dbReference type="ARBA" id="ARBA00022729"/>
    </source>
</evidence>
<keyword evidence="5" id="KW-1185">Reference proteome</keyword>
<organism evidence="4 5">
    <name type="scientific">Paraburkholderia acidisoli</name>
    <dbReference type="NCBI Taxonomy" id="2571748"/>
    <lineage>
        <taxon>Bacteria</taxon>
        <taxon>Pseudomonadati</taxon>
        <taxon>Pseudomonadota</taxon>
        <taxon>Betaproteobacteria</taxon>
        <taxon>Burkholderiales</taxon>
        <taxon>Burkholderiaceae</taxon>
        <taxon>Paraburkholderia</taxon>
    </lineage>
</organism>
<dbReference type="OrthoDB" id="368476at2"/>
<dbReference type="Pfam" id="PF00497">
    <property type="entry name" value="SBP_bac_3"/>
    <property type="match status" value="1"/>
</dbReference>